<accession>A0AAV5I8B6</accession>
<name>A0AAV5I8B6_9ROSI</name>
<gene>
    <name evidence="1" type="ORF">SLEP1_g7449</name>
</gene>
<evidence type="ECO:0000313" key="2">
    <source>
        <dbReference type="Proteomes" id="UP001054252"/>
    </source>
</evidence>
<dbReference type="AlphaFoldDB" id="A0AAV5I8B6"/>
<evidence type="ECO:0000313" key="1">
    <source>
        <dbReference type="EMBL" id="GKU93891.1"/>
    </source>
</evidence>
<dbReference type="Proteomes" id="UP001054252">
    <property type="component" value="Unassembled WGS sequence"/>
</dbReference>
<keyword evidence="2" id="KW-1185">Reference proteome</keyword>
<organism evidence="1 2">
    <name type="scientific">Rubroshorea leprosula</name>
    <dbReference type="NCBI Taxonomy" id="152421"/>
    <lineage>
        <taxon>Eukaryota</taxon>
        <taxon>Viridiplantae</taxon>
        <taxon>Streptophyta</taxon>
        <taxon>Embryophyta</taxon>
        <taxon>Tracheophyta</taxon>
        <taxon>Spermatophyta</taxon>
        <taxon>Magnoliopsida</taxon>
        <taxon>eudicotyledons</taxon>
        <taxon>Gunneridae</taxon>
        <taxon>Pentapetalae</taxon>
        <taxon>rosids</taxon>
        <taxon>malvids</taxon>
        <taxon>Malvales</taxon>
        <taxon>Dipterocarpaceae</taxon>
        <taxon>Rubroshorea</taxon>
    </lineage>
</organism>
<protein>
    <submittedName>
        <fullName evidence="1">Uncharacterized protein</fullName>
    </submittedName>
</protein>
<proteinExistence type="predicted"/>
<sequence>MPSQISSYLHLPFFNFFLSFHRRPTALPFRPNHIFPLSSGITISLLLLGLAQELPWPLRHRPLPLTRRLNPSPCCSFAWATSAGAQLQRVFSDVCGLDGITMACQKTYLWE</sequence>
<reference evidence="1 2" key="1">
    <citation type="journal article" date="2021" name="Commun. Biol.">
        <title>The genome of Shorea leprosula (Dipterocarpaceae) highlights the ecological relevance of drought in aseasonal tropical rainforests.</title>
        <authorList>
            <person name="Ng K.K.S."/>
            <person name="Kobayashi M.J."/>
            <person name="Fawcett J.A."/>
            <person name="Hatakeyama M."/>
            <person name="Paape T."/>
            <person name="Ng C.H."/>
            <person name="Ang C.C."/>
            <person name="Tnah L.H."/>
            <person name="Lee C.T."/>
            <person name="Nishiyama T."/>
            <person name="Sese J."/>
            <person name="O'Brien M.J."/>
            <person name="Copetti D."/>
            <person name="Mohd Noor M.I."/>
            <person name="Ong R.C."/>
            <person name="Putra M."/>
            <person name="Sireger I.Z."/>
            <person name="Indrioko S."/>
            <person name="Kosugi Y."/>
            <person name="Izuno A."/>
            <person name="Isagi Y."/>
            <person name="Lee S.L."/>
            <person name="Shimizu K.K."/>
        </authorList>
    </citation>
    <scope>NUCLEOTIDE SEQUENCE [LARGE SCALE GENOMIC DNA]</scope>
    <source>
        <strain evidence="1">214</strain>
    </source>
</reference>
<comment type="caution">
    <text evidence="1">The sequence shown here is derived from an EMBL/GenBank/DDBJ whole genome shotgun (WGS) entry which is preliminary data.</text>
</comment>
<dbReference type="EMBL" id="BPVZ01000007">
    <property type="protein sequence ID" value="GKU93891.1"/>
    <property type="molecule type" value="Genomic_DNA"/>
</dbReference>